<keyword evidence="1" id="KW-0813">Transport</keyword>
<dbReference type="PANTHER" id="PTHR30097">
    <property type="entry name" value="CATION EFFLUX SYSTEM PROTEIN CUSB"/>
    <property type="match status" value="1"/>
</dbReference>
<gene>
    <name evidence="3" type="ORF">FHR20_001121</name>
</gene>
<proteinExistence type="predicted"/>
<reference evidence="3 4" key="1">
    <citation type="submission" date="2020-03" db="EMBL/GenBank/DDBJ databases">
        <title>Genomic Encyclopedia of Type Strains, Phase IV (KMG-IV): sequencing the most valuable type-strain genomes for metagenomic binning, comparative biology and taxonomic classification.</title>
        <authorList>
            <person name="Goeker M."/>
        </authorList>
    </citation>
    <scope>NUCLEOTIDE SEQUENCE [LARGE SCALE GENOMIC DNA]</scope>
    <source>
        <strain evidence="3 4">DSM 4733</strain>
    </source>
</reference>
<evidence type="ECO:0000256" key="1">
    <source>
        <dbReference type="ARBA" id="ARBA00022448"/>
    </source>
</evidence>
<keyword evidence="4" id="KW-1185">Reference proteome</keyword>
<feature type="region of interest" description="Disordered" evidence="2">
    <location>
        <begin position="1"/>
        <end position="20"/>
    </location>
</feature>
<name>A0A7X5UXQ4_9SPHN</name>
<dbReference type="GO" id="GO:0015679">
    <property type="term" value="P:plasma membrane copper ion transport"/>
    <property type="evidence" value="ECO:0007669"/>
    <property type="project" value="TreeGrafter"/>
</dbReference>
<dbReference type="PANTHER" id="PTHR30097:SF4">
    <property type="entry name" value="SLR6042 PROTEIN"/>
    <property type="match status" value="1"/>
</dbReference>
<evidence type="ECO:0008006" key="5">
    <source>
        <dbReference type="Google" id="ProtNLM"/>
    </source>
</evidence>
<dbReference type="GO" id="GO:0060003">
    <property type="term" value="P:copper ion export"/>
    <property type="evidence" value="ECO:0007669"/>
    <property type="project" value="TreeGrafter"/>
</dbReference>
<sequence length="359" mass="36659">MLLELARQTPAGARQRFGELPRARPRDAARRIALRGAAPCLALLALSACGGPSDTHAAIKPAKVDPVAHESELMRITLTPEAERRLGIAVATASLAPAQDRVATHGEVVVPPAARGGVPITTATDLMTLAASQARADGDIARAAAQARVAHVNAQRADALVREEAGSVRARDDALATAAVAQADLAAARAQRHLLGAPVASLGRQDILWVRVPVLAADVTRIDRGAPAAIRPLGGGAGTLSGRPVAAPPSSNVAAGSIDLYYAIPNTRTLGIGQRVAVALPAAGDGAQGLTVPASAILHDAYGGEWVYVRTAPRTFERRRVQLAGISGGTAMLAMGLKPGDQAVTAGAAELFGTEFGAK</sequence>
<dbReference type="AlphaFoldDB" id="A0A7X5UXQ4"/>
<dbReference type="SUPFAM" id="SSF111369">
    <property type="entry name" value="HlyD-like secretion proteins"/>
    <property type="match status" value="1"/>
</dbReference>
<dbReference type="RefSeq" id="WP_243857129.1">
    <property type="nucleotide sequence ID" value="NZ_JAASQV010000001.1"/>
</dbReference>
<evidence type="ECO:0000313" key="3">
    <source>
        <dbReference type="EMBL" id="NIJ64190.1"/>
    </source>
</evidence>
<accession>A0A7X5UXQ4</accession>
<dbReference type="EMBL" id="JAASQV010000001">
    <property type="protein sequence ID" value="NIJ64190.1"/>
    <property type="molecule type" value="Genomic_DNA"/>
</dbReference>
<evidence type="ECO:0000256" key="2">
    <source>
        <dbReference type="SAM" id="MobiDB-lite"/>
    </source>
</evidence>
<dbReference type="Proteomes" id="UP000564677">
    <property type="component" value="Unassembled WGS sequence"/>
</dbReference>
<dbReference type="GO" id="GO:0030313">
    <property type="term" value="C:cell envelope"/>
    <property type="evidence" value="ECO:0007669"/>
    <property type="project" value="TreeGrafter"/>
</dbReference>
<evidence type="ECO:0000313" key="4">
    <source>
        <dbReference type="Proteomes" id="UP000564677"/>
    </source>
</evidence>
<organism evidence="3 4">
    <name type="scientific">Sphingomonas leidyi</name>
    <dbReference type="NCBI Taxonomy" id="68569"/>
    <lineage>
        <taxon>Bacteria</taxon>
        <taxon>Pseudomonadati</taxon>
        <taxon>Pseudomonadota</taxon>
        <taxon>Alphaproteobacteria</taxon>
        <taxon>Sphingomonadales</taxon>
        <taxon>Sphingomonadaceae</taxon>
        <taxon>Sphingomonas</taxon>
    </lineage>
</organism>
<comment type="caution">
    <text evidence="3">The sequence shown here is derived from an EMBL/GenBank/DDBJ whole genome shotgun (WGS) entry which is preliminary data.</text>
</comment>
<dbReference type="InterPro" id="IPR051909">
    <property type="entry name" value="MFP_Cation_Efflux"/>
</dbReference>
<dbReference type="Gene3D" id="2.40.420.20">
    <property type="match status" value="1"/>
</dbReference>
<protein>
    <recommendedName>
        <fullName evidence="5">Membrane fusion protein MtrC</fullName>
    </recommendedName>
</protein>